<sequence>MRSSEEWSRLGGGLIVVLALGTVLAVMAPRVLGLAAGPEVEIITALKRTEADGLSVALPGVSTPLTGRTHRFARITVRLEPGGQRAEALATLDFDGKLGKTEISSLGVERVPFVLKDGSWEPEGSAAPRLAAVVAALEFRRRALEAGDTSALNRLVGRDAGVEATQLDAVLALGRRRYQSQAWYIRMERDEAVVTERWRLEGVLPSRPVDEQGERSLSLLRDGDEFFFSPTLM</sequence>
<accession>A0A1H7GYL5</accession>
<evidence type="ECO:0000313" key="1">
    <source>
        <dbReference type="EMBL" id="SEK43171.1"/>
    </source>
</evidence>
<dbReference type="EMBL" id="FOAP01000001">
    <property type="protein sequence ID" value="SEK43171.1"/>
    <property type="molecule type" value="Genomic_DNA"/>
</dbReference>
<reference evidence="2" key="1">
    <citation type="submission" date="2016-10" db="EMBL/GenBank/DDBJ databases">
        <authorList>
            <person name="Varghese N."/>
            <person name="Submissions S."/>
        </authorList>
    </citation>
    <scope>NUCLEOTIDE SEQUENCE [LARGE SCALE GENOMIC DNA]</scope>
    <source>
        <strain evidence="2">DSM 17044</strain>
    </source>
</reference>
<proteinExistence type="predicted"/>
<evidence type="ECO:0000313" key="2">
    <source>
        <dbReference type="Proteomes" id="UP000182719"/>
    </source>
</evidence>
<dbReference type="OrthoDB" id="5509051at2"/>
<gene>
    <name evidence="1" type="ORF">SAMN05444354_101561</name>
</gene>
<keyword evidence="2" id="KW-1185">Reference proteome</keyword>
<name>A0A1H7GYL5_STIAU</name>
<dbReference type="Proteomes" id="UP000182719">
    <property type="component" value="Unassembled WGS sequence"/>
</dbReference>
<organism evidence="1 2">
    <name type="scientific">Stigmatella aurantiaca</name>
    <dbReference type="NCBI Taxonomy" id="41"/>
    <lineage>
        <taxon>Bacteria</taxon>
        <taxon>Pseudomonadati</taxon>
        <taxon>Myxococcota</taxon>
        <taxon>Myxococcia</taxon>
        <taxon>Myxococcales</taxon>
        <taxon>Cystobacterineae</taxon>
        <taxon>Archangiaceae</taxon>
        <taxon>Stigmatella</taxon>
    </lineage>
</organism>
<dbReference type="RefSeq" id="WP_075004786.1">
    <property type="nucleotide sequence ID" value="NZ_FOAP01000001.1"/>
</dbReference>
<protein>
    <submittedName>
        <fullName evidence="1">Uncharacterized protein</fullName>
    </submittedName>
</protein>
<dbReference type="AlphaFoldDB" id="A0A1H7GYL5"/>